<dbReference type="InterPro" id="IPR050131">
    <property type="entry name" value="Peptidase_S8_subtilisin-like"/>
</dbReference>
<feature type="compositionally biased region" description="Low complexity" evidence="8">
    <location>
        <begin position="127"/>
        <end position="141"/>
    </location>
</feature>
<dbReference type="GO" id="GO:0005975">
    <property type="term" value="P:carbohydrate metabolic process"/>
    <property type="evidence" value="ECO:0007669"/>
    <property type="project" value="UniProtKB-ARBA"/>
</dbReference>
<feature type="active site" description="Charge relay system" evidence="5 6">
    <location>
        <position position="317"/>
    </location>
</feature>
<feature type="chain" id="PRO_5038665413" evidence="9">
    <location>
        <begin position="20"/>
        <end position="1446"/>
    </location>
</feature>
<dbReference type="EMBL" id="BJYY01000016">
    <property type="protein sequence ID" value="GEO34909.1"/>
    <property type="molecule type" value="Genomic_DNA"/>
</dbReference>
<keyword evidence="13" id="KW-1185">Reference proteome</keyword>
<dbReference type="PROSITE" id="PS00138">
    <property type="entry name" value="SUBTILASE_SER"/>
    <property type="match status" value="1"/>
</dbReference>
<comment type="similarity">
    <text evidence="1 6 7">Belongs to the peptidase S8 family.</text>
</comment>
<dbReference type="InterPro" id="IPR023828">
    <property type="entry name" value="Peptidase_S8_Ser-AS"/>
</dbReference>
<evidence type="ECO:0000256" key="9">
    <source>
        <dbReference type="SAM" id="SignalP"/>
    </source>
</evidence>
<feature type="compositionally biased region" description="Acidic residues" evidence="8">
    <location>
        <begin position="142"/>
        <end position="156"/>
    </location>
</feature>
<feature type="domain" description="Peptidase S8/S53" evidence="10">
    <location>
        <begin position="226"/>
        <end position="706"/>
    </location>
</feature>
<name>A0A512DEL5_9CELL</name>
<dbReference type="InterPro" id="IPR015500">
    <property type="entry name" value="Peptidase_S8_subtilisin-rel"/>
</dbReference>
<dbReference type="InterPro" id="IPR036852">
    <property type="entry name" value="Peptidase_S8/S53_dom_sf"/>
</dbReference>
<dbReference type="PROSITE" id="PS00136">
    <property type="entry name" value="SUBTILASE_ASP"/>
    <property type="match status" value="1"/>
</dbReference>
<feature type="active site" description="Charge relay system" evidence="5 6">
    <location>
        <position position="235"/>
    </location>
</feature>
<gene>
    <name evidence="12" type="ORF">CAE01nite_26340</name>
</gene>
<dbReference type="Proteomes" id="UP000321181">
    <property type="component" value="Unassembled WGS sequence"/>
</dbReference>
<evidence type="ECO:0000256" key="4">
    <source>
        <dbReference type="ARBA" id="ARBA00022825"/>
    </source>
</evidence>
<dbReference type="RefSeq" id="WP_146905324.1">
    <property type="nucleotide sequence ID" value="NZ_BAAARM010000001.1"/>
</dbReference>
<feature type="region of interest" description="Disordered" evidence="8">
    <location>
        <begin position="127"/>
        <end position="163"/>
    </location>
</feature>
<proteinExistence type="inferred from homology"/>
<evidence type="ECO:0000259" key="11">
    <source>
        <dbReference type="Pfam" id="PF16640"/>
    </source>
</evidence>
<dbReference type="Pfam" id="PF00082">
    <property type="entry name" value="Peptidase_S8"/>
    <property type="match status" value="1"/>
</dbReference>
<evidence type="ECO:0000256" key="7">
    <source>
        <dbReference type="RuleBase" id="RU003355"/>
    </source>
</evidence>
<feature type="domain" description="Bacterial Ig-like" evidence="11">
    <location>
        <begin position="1266"/>
        <end position="1343"/>
    </location>
</feature>
<dbReference type="CDD" id="cd07474">
    <property type="entry name" value="Peptidases_S8_subtilisin_Vpr-like"/>
    <property type="match status" value="1"/>
</dbReference>
<reference evidence="12 13" key="1">
    <citation type="submission" date="2019-07" db="EMBL/GenBank/DDBJ databases">
        <title>Whole genome shotgun sequence of Cellulomonas aerilata NBRC 106308.</title>
        <authorList>
            <person name="Hosoyama A."/>
            <person name="Uohara A."/>
            <person name="Ohji S."/>
            <person name="Ichikawa N."/>
        </authorList>
    </citation>
    <scope>NUCLEOTIDE SEQUENCE [LARGE SCALE GENOMIC DNA]</scope>
    <source>
        <strain evidence="12 13">NBRC 106308</strain>
    </source>
</reference>
<accession>A0A512DEL5</accession>
<organism evidence="12 13">
    <name type="scientific">Cellulomonas aerilata</name>
    <dbReference type="NCBI Taxonomy" id="515326"/>
    <lineage>
        <taxon>Bacteria</taxon>
        <taxon>Bacillati</taxon>
        <taxon>Actinomycetota</taxon>
        <taxon>Actinomycetes</taxon>
        <taxon>Micrococcales</taxon>
        <taxon>Cellulomonadaceae</taxon>
        <taxon>Cellulomonas</taxon>
    </lineage>
</organism>
<evidence type="ECO:0000313" key="13">
    <source>
        <dbReference type="Proteomes" id="UP000321181"/>
    </source>
</evidence>
<dbReference type="OrthoDB" id="9813435at2"/>
<dbReference type="PANTHER" id="PTHR43806">
    <property type="entry name" value="PEPTIDASE S8"/>
    <property type="match status" value="1"/>
</dbReference>
<dbReference type="PRINTS" id="PR00723">
    <property type="entry name" value="SUBTILISIN"/>
</dbReference>
<dbReference type="Pfam" id="PF16640">
    <property type="entry name" value="Big_3_5"/>
    <property type="match status" value="2"/>
</dbReference>
<keyword evidence="4 6" id="KW-0720">Serine protease</keyword>
<evidence type="ECO:0000256" key="8">
    <source>
        <dbReference type="SAM" id="MobiDB-lite"/>
    </source>
</evidence>
<dbReference type="GO" id="GO:0006508">
    <property type="term" value="P:proteolysis"/>
    <property type="evidence" value="ECO:0007669"/>
    <property type="project" value="UniProtKB-KW"/>
</dbReference>
<dbReference type="PROSITE" id="PS51892">
    <property type="entry name" value="SUBTILASE"/>
    <property type="match status" value="1"/>
</dbReference>
<dbReference type="InterPro" id="IPR013783">
    <property type="entry name" value="Ig-like_fold"/>
</dbReference>
<dbReference type="InterPro" id="IPR034213">
    <property type="entry name" value="S8_Vpr-like"/>
</dbReference>
<dbReference type="InterPro" id="IPR023827">
    <property type="entry name" value="Peptidase_S8_Asp-AS"/>
</dbReference>
<evidence type="ECO:0000313" key="12">
    <source>
        <dbReference type="EMBL" id="GEO34909.1"/>
    </source>
</evidence>
<protein>
    <submittedName>
        <fullName evidence="12">Uncharacterized protein</fullName>
    </submittedName>
</protein>
<keyword evidence="2 6" id="KW-0645">Protease</keyword>
<keyword evidence="9" id="KW-0732">Signal</keyword>
<evidence type="ECO:0000256" key="1">
    <source>
        <dbReference type="ARBA" id="ARBA00011073"/>
    </source>
</evidence>
<dbReference type="InterPro" id="IPR000209">
    <property type="entry name" value="Peptidase_S8/S53_dom"/>
</dbReference>
<dbReference type="Gene3D" id="3.40.50.200">
    <property type="entry name" value="Peptidase S8/S53 domain"/>
    <property type="match status" value="1"/>
</dbReference>
<dbReference type="Gene3D" id="2.60.40.10">
    <property type="entry name" value="Immunoglobulins"/>
    <property type="match status" value="4"/>
</dbReference>
<dbReference type="Gene3D" id="3.50.30.30">
    <property type="match status" value="1"/>
</dbReference>
<dbReference type="GO" id="GO:0004252">
    <property type="term" value="F:serine-type endopeptidase activity"/>
    <property type="evidence" value="ECO:0007669"/>
    <property type="project" value="UniProtKB-UniRule"/>
</dbReference>
<sequence>MRRASSAALVTLVVTSVLAASAALGTPAAADPGDRGPSGALLSASAPSGATSGPTGDLWPAAAQGGTGLDPDLVEADGEVAAFVQLAAPSAADVAGAGGDAAAVEAAEQHIEDLAAALVPAGPDAAAGPGVAAGTVTAAQEAEPDDQPDDQPEAQPDDPATPQRLSVTTNVLAGAVVRGDAALVRELAASPDVVGVHRIVPKRVMNSSTAVLTRTPDAWRSAGRTGEGVRVGVVDTGLDYTHATFGGPGTPEAFAQAYGRDGTGTYPADLVDPAKFLGGVDLAGPRYDAGGGPGTIRDPDPDLNPIDPRSDADVLGHGTHVAGTGFGYGVLPDGSTFRGDYESLTDLSGWRVGPGSAPGAGVFALKVVGDLGGTTELIIPALERAMDPDDDGDFSDHLDVVTVSLGEDRLPADDPESLFVERLADLGVLTVLAAGQAGDVTDGTGAPATARSGLTVAASVGDARLHDAVEVLQAPDRDVVGRHPAQSSTQLVVPDGDEDGGDVTAPVVFLGEDVTGCTPLTEFADRLAGAIVWLHWDDDPAARTCSSADRFDHAEDAGAVGVLVGTELPDFDVNLGGNASIPGAQLTAASTDRLLPLIRQGGVTMRLGPSLAQSQYVVDESLDETLFDLSPRGVHGSLGVVKPDVAAPGATILSARSGSGTGSESRFGTSMAAPHVAGIAALVRDVHPGWTPAQVKAAVMNTATRDVRAGQGDRSPVYGPLRVGSGRVDALDAVRTTTLAYATDDAALVSVTFGVVPVGDRVVTQRRTVTVENTGTRPVEYRTSFAAATTSGGARVTVSPETVTIAPGSQERVTLTLTVDPATLEKRLDPTSSPVVDGLGAPRDFLTAVSGRLVLQGADGELRVPVVAAPRLVSDLTAEPVVLPGAGAASAPLTVTGRGARNEGWTPMVAPLQLVATSPALPTSPSGGTSSAVAAGDLRAVGFASTAPQLRAAGLDPTQGVVGIGVATSGEWASLGSSSSEGDRLDEVHGAIQVDTDVDGDGRDDFRTVVRKFPGSDLTIAATYDAQLWVRGFDGVNGVGDAMNTTVFDSNVVVVPIPLATLGVAPGRTVTMSVSTWSPDVADPAGVLDSVGPFTVDPYAPEYWFDGGREPALLFDAAPGSPVTVHRDAAPGAPAPQLLVLHTLNAGPAARWQVVDVTAPAATPTTTVLQAAGTPAVGSPVRLTATVTPAGATGSVDLVDGDGTVLATAPVVGGQASATVRLGAGEHRVTARFTPDDPQWAASASEAVTVTVPQAASSVTFRLTDRAVEYGDLTTALVEVRAAAGTPSGTVEVLVGDAVVATGEVVVDGSTGTARVDLPRDVPVGGHRVTARYVGSTDVAPSDDWLRLRVTPADARVALSAPSWTVRPGSSPTVTVTLSGADGAPAPTGRVTVLLNLRRVGSADLGPDGTVTVTLPAVRRGGVVSAVYGGDDGYRPDVEVRALRVR</sequence>
<evidence type="ECO:0000256" key="2">
    <source>
        <dbReference type="ARBA" id="ARBA00022670"/>
    </source>
</evidence>
<feature type="signal peptide" evidence="9">
    <location>
        <begin position="1"/>
        <end position="19"/>
    </location>
</feature>
<dbReference type="InterPro" id="IPR032109">
    <property type="entry name" value="Big_3_5"/>
</dbReference>
<keyword evidence="3 6" id="KW-0378">Hydrolase</keyword>
<evidence type="ECO:0000256" key="3">
    <source>
        <dbReference type="ARBA" id="ARBA00022801"/>
    </source>
</evidence>
<feature type="active site" description="Charge relay system" evidence="5 6">
    <location>
        <position position="670"/>
    </location>
</feature>
<feature type="region of interest" description="Disordered" evidence="8">
    <location>
        <begin position="27"/>
        <end position="72"/>
    </location>
</feature>
<dbReference type="PANTHER" id="PTHR43806:SF11">
    <property type="entry name" value="CEREVISIN-RELATED"/>
    <property type="match status" value="1"/>
</dbReference>
<comment type="caution">
    <text evidence="12">The sequence shown here is derived from an EMBL/GenBank/DDBJ whole genome shotgun (WGS) entry which is preliminary data.</text>
</comment>
<dbReference type="SUPFAM" id="SSF52743">
    <property type="entry name" value="Subtilisin-like"/>
    <property type="match status" value="1"/>
</dbReference>
<evidence type="ECO:0000259" key="10">
    <source>
        <dbReference type="Pfam" id="PF00082"/>
    </source>
</evidence>
<feature type="domain" description="Bacterial Ig-like" evidence="11">
    <location>
        <begin position="1171"/>
        <end position="1252"/>
    </location>
</feature>
<evidence type="ECO:0000256" key="6">
    <source>
        <dbReference type="PROSITE-ProRule" id="PRU01240"/>
    </source>
</evidence>
<evidence type="ECO:0000256" key="5">
    <source>
        <dbReference type="PIRSR" id="PIRSR615500-1"/>
    </source>
</evidence>
<feature type="compositionally biased region" description="Low complexity" evidence="8">
    <location>
        <begin position="27"/>
        <end position="56"/>
    </location>
</feature>